<reference evidence="2" key="1">
    <citation type="submission" date="2022-11" db="EMBL/GenBank/DDBJ databases">
        <title>High-quality draft genome sequence of Galbibacter sp. strain CMA-7.</title>
        <authorList>
            <person name="Wei L."/>
            <person name="Dong C."/>
            <person name="Shao Z."/>
        </authorList>
    </citation>
    <scope>NUCLEOTIDE SEQUENCE</scope>
    <source>
        <strain evidence="2">CMA-7</strain>
    </source>
</reference>
<dbReference type="InterPro" id="IPR047589">
    <property type="entry name" value="DUF11_rpt"/>
</dbReference>
<dbReference type="InterPro" id="IPR001434">
    <property type="entry name" value="OmcB-like_DUF11"/>
</dbReference>
<evidence type="ECO:0000313" key="3">
    <source>
        <dbReference type="Proteomes" id="UP001153642"/>
    </source>
</evidence>
<dbReference type="Pfam" id="PF13585">
    <property type="entry name" value="CHU_C"/>
    <property type="match status" value="1"/>
</dbReference>
<keyword evidence="3" id="KW-1185">Reference proteome</keyword>
<evidence type="ECO:0000313" key="2">
    <source>
        <dbReference type="EMBL" id="MDG3584622.1"/>
    </source>
</evidence>
<proteinExistence type="predicted"/>
<gene>
    <name evidence="2" type="ORF">OSR52_01995</name>
</gene>
<dbReference type="RefSeq" id="WP_277898380.1">
    <property type="nucleotide sequence ID" value="NZ_JAPMUA010000001.1"/>
</dbReference>
<sequence length="393" mass="44241">MNLSMHIRFSLYHIRVYLGMLAVFAGFLESGYAQSENQRIVVAPGKSVELNISSKGATHYIWWRNDTIINVSGSNYMAKKEGVYRAMAYNGYDCTSILSNSVEVVHENIPEEFSVQHFCDMAMPTIMEIDVGMEDLIWYATEEREISLPATTRLEDGKTYYASSIGTPAKYAVQVFMDACIDIALHKNVDRTQAPVGSLVNFTVSVSNNTQISAANILVKEPLPSGYIYLSHQSSTGAYHVTDGIWELPVLLPYAKETLTIKVRIAKGDNYLNSADLLYSEPEDFILRNNVATASVNPLCIIVFDIFTPNNDGMNDAFKIGCIEHYPENVLNIYNRNGVLVYHKKRYDNSWKGYSNVHGVINKNERLPAGVYYYILNLGTDIKPIMGWVYMGY</sequence>
<dbReference type="NCBIfam" id="TIGR04131">
    <property type="entry name" value="Bac_Flav_CTERM"/>
    <property type="match status" value="1"/>
</dbReference>
<protein>
    <submittedName>
        <fullName evidence="2">Gliding motility-associated C-terminal domain-containing protein</fullName>
    </submittedName>
</protein>
<accession>A0ABT6FMX8</accession>
<comment type="caution">
    <text evidence="2">The sequence shown here is derived from an EMBL/GenBank/DDBJ whole genome shotgun (WGS) entry which is preliminary data.</text>
</comment>
<dbReference type="Proteomes" id="UP001153642">
    <property type="component" value="Unassembled WGS sequence"/>
</dbReference>
<dbReference type="EMBL" id="JAPMUA010000001">
    <property type="protein sequence ID" value="MDG3584622.1"/>
    <property type="molecule type" value="Genomic_DNA"/>
</dbReference>
<dbReference type="InterPro" id="IPR026341">
    <property type="entry name" value="T9SS_type_B"/>
</dbReference>
<dbReference type="Pfam" id="PF01345">
    <property type="entry name" value="DUF11"/>
    <property type="match status" value="1"/>
</dbReference>
<organism evidence="2 3">
    <name type="scientific">Galbibacter pacificus</name>
    <dbReference type="NCBI Taxonomy" id="2996052"/>
    <lineage>
        <taxon>Bacteria</taxon>
        <taxon>Pseudomonadati</taxon>
        <taxon>Bacteroidota</taxon>
        <taxon>Flavobacteriia</taxon>
        <taxon>Flavobacteriales</taxon>
        <taxon>Flavobacteriaceae</taxon>
        <taxon>Galbibacter</taxon>
    </lineage>
</organism>
<dbReference type="NCBIfam" id="TIGR01451">
    <property type="entry name" value="B_ant_repeat"/>
    <property type="match status" value="1"/>
</dbReference>
<feature type="domain" description="DUF11" evidence="1">
    <location>
        <begin position="182"/>
        <end position="296"/>
    </location>
</feature>
<name>A0ABT6FMX8_9FLAO</name>
<evidence type="ECO:0000259" key="1">
    <source>
        <dbReference type="Pfam" id="PF01345"/>
    </source>
</evidence>